<sequence length="189" mass="21234">MPNTSDVNRYFAAGFGNNPNSSLDLGVDDIKRVYGVLEGMLDEFKDGLSFKCQQFIELGAGVAGYQSEQYTGLFGKYLLSNQFWTKAFTDNHRKWIIIHETSHGSKISIDDYAYFNSDGTYEAGGDWPNKSQIDSKEPVYPSNTQLINNSDTITGFIMGSYRPKRLFINDAADGRLQYNVKAADTIIFK</sequence>
<accession>A6DGU8</accession>
<dbReference type="GO" id="GO:0008237">
    <property type="term" value="F:metallopeptidase activity"/>
    <property type="evidence" value="ECO:0007669"/>
    <property type="project" value="InterPro"/>
</dbReference>
<organism evidence="1 2">
    <name type="scientific">Lentisphaera araneosa HTCC2155</name>
    <dbReference type="NCBI Taxonomy" id="313628"/>
    <lineage>
        <taxon>Bacteria</taxon>
        <taxon>Pseudomonadati</taxon>
        <taxon>Lentisphaerota</taxon>
        <taxon>Lentisphaeria</taxon>
        <taxon>Lentisphaerales</taxon>
        <taxon>Lentisphaeraceae</taxon>
        <taxon>Lentisphaera</taxon>
    </lineage>
</organism>
<name>A6DGU8_9BACT</name>
<proteinExistence type="predicted"/>
<evidence type="ECO:0000313" key="2">
    <source>
        <dbReference type="Proteomes" id="UP000004947"/>
    </source>
</evidence>
<dbReference type="InterPro" id="IPR024079">
    <property type="entry name" value="MetalloPept_cat_dom_sf"/>
</dbReference>
<reference evidence="1 2" key="1">
    <citation type="journal article" date="2010" name="J. Bacteriol.">
        <title>Genome sequence of Lentisphaera araneosa HTCC2155T, the type species of the order Lentisphaerales in the phylum Lentisphaerae.</title>
        <authorList>
            <person name="Thrash J.C."/>
            <person name="Cho J.C."/>
            <person name="Vergin K.L."/>
            <person name="Morris R.M."/>
            <person name="Giovannoni S.J."/>
        </authorList>
    </citation>
    <scope>NUCLEOTIDE SEQUENCE [LARGE SCALE GENOMIC DNA]</scope>
    <source>
        <strain evidence="1 2">HTCC2155</strain>
    </source>
</reference>
<gene>
    <name evidence="1" type="ORF">LNTAR_13482</name>
</gene>
<dbReference type="STRING" id="313628.LNTAR_13482"/>
<comment type="caution">
    <text evidence="1">The sequence shown here is derived from an EMBL/GenBank/DDBJ whole genome shotgun (WGS) entry which is preliminary data.</text>
</comment>
<dbReference type="EMBL" id="ABCK01000003">
    <property type="protein sequence ID" value="EDM28831.1"/>
    <property type="molecule type" value="Genomic_DNA"/>
</dbReference>
<dbReference type="Proteomes" id="UP000004947">
    <property type="component" value="Unassembled WGS sequence"/>
</dbReference>
<dbReference type="RefSeq" id="WP_007277133.1">
    <property type="nucleotide sequence ID" value="NZ_ABCK01000003.1"/>
</dbReference>
<dbReference type="AlphaFoldDB" id="A6DGU8"/>
<evidence type="ECO:0000313" key="1">
    <source>
        <dbReference type="EMBL" id="EDM28831.1"/>
    </source>
</evidence>
<keyword evidence="2" id="KW-1185">Reference proteome</keyword>
<dbReference type="SUPFAM" id="SSF55486">
    <property type="entry name" value="Metalloproteases ('zincins'), catalytic domain"/>
    <property type="match status" value="1"/>
</dbReference>
<protein>
    <submittedName>
        <fullName evidence="1">Uncharacterized protein</fullName>
    </submittedName>
</protein>
<dbReference type="Gene3D" id="3.40.390.10">
    <property type="entry name" value="Collagenase (Catalytic Domain)"/>
    <property type="match status" value="1"/>
</dbReference>